<proteinExistence type="predicted"/>
<name>A0A9P8QI05_9HYPO</name>
<accession>A0A9P8QI05</accession>
<evidence type="ECO:0000313" key="2">
    <source>
        <dbReference type="Proteomes" id="UP000827724"/>
    </source>
</evidence>
<reference evidence="1" key="1">
    <citation type="submission" date="2021-08" db="EMBL/GenBank/DDBJ databases">
        <title>Chromosome-Level Trichoderma cornu-damae using Hi-C Data.</title>
        <authorList>
            <person name="Kim C.S."/>
        </authorList>
    </citation>
    <scope>NUCLEOTIDE SEQUENCE</scope>
    <source>
        <strain evidence="1">KA19-0412C</strain>
    </source>
</reference>
<organism evidence="1 2">
    <name type="scientific">Trichoderma cornu-damae</name>
    <dbReference type="NCBI Taxonomy" id="654480"/>
    <lineage>
        <taxon>Eukaryota</taxon>
        <taxon>Fungi</taxon>
        <taxon>Dikarya</taxon>
        <taxon>Ascomycota</taxon>
        <taxon>Pezizomycotina</taxon>
        <taxon>Sordariomycetes</taxon>
        <taxon>Hypocreomycetidae</taxon>
        <taxon>Hypocreales</taxon>
        <taxon>Hypocreaceae</taxon>
        <taxon>Trichoderma</taxon>
    </lineage>
</organism>
<protein>
    <submittedName>
        <fullName evidence="1">Uncharacterized protein</fullName>
    </submittedName>
</protein>
<sequence>MVHCSTEGEAVDKIFVVFPGDSWQSTRRFCLSSLDLDVDLNLDLPQRPRGGHGQDAIFATAGSSFEFQPEHLFHIKRRSETAGRQQRAETSRAAWPAIPAALREILEADI</sequence>
<gene>
    <name evidence="1" type="ORF">Trco_008048</name>
</gene>
<comment type="caution">
    <text evidence="1">The sequence shown here is derived from an EMBL/GenBank/DDBJ whole genome shotgun (WGS) entry which is preliminary data.</text>
</comment>
<dbReference type="AlphaFoldDB" id="A0A9P8QI05"/>
<dbReference type="EMBL" id="JAIWOZ010000007">
    <property type="protein sequence ID" value="KAH6603273.1"/>
    <property type="molecule type" value="Genomic_DNA"/>
</dbReference>
<dbReference type="Proteomes" id="UP000827724">
    <property type="component" value="Unassembled WGS sequence"/>
</dbReference>
<evidence type="ECO:0000313" key="1">
    <source>
        <dbReference type="EMBL" id="KAH6603273.1"/>
    </source>
</evidence>
<keyword evidence="2" id="KW-1185">Reference proteome</keyword>